<organism evidence="9 10">
    <name type="scientific">Staurois parvus</name>
    <dbReference type="NCBI Taxonomy" id="386267"/>
    <lineage>
        <taxon>Eukaryota</taxon>
        <taxon>Metazoa</taxon>
        <taxon>Chordata</taxon>
        <taxon>Craniata</taxon>
        <taxon>Vertebrata</taxon>
        <taxon>Euteleostomi</taxon>
        <taxon>Amphibia</taxon>
        <taxon>Batrachia</taxon>
        <taxon>Anura</taxon>
        <taxon>Neobatrachia</taxon>
        <taxon>Ranoidea</taxon>
        <taxon>Ranidae</taxon>
        <taxon>Staurois</taxon>
    </lineage>
</organism>
<gene>
    <name evidence="9" type="ORF">SPARVUS_LOCUS1582060</name>
</gene>
<dbReference type="InterPro" id="IPR012317">
    <property type="entry name" value="Poly(ADP-ribose)pol_cat_dom"/>
</dbReference>
<accession>A0ABN9ATP9</accession>
<comment type="caution">
    <text evidence="9">The sequence shown here is derived from an EMBL/GenBank/DDBJ whole genome shotgun (WGS) entry which is preliminary data.</text>
</comment>
<feature type="region of interest" description="Disordered" evidence="7">
    <location>
        <begin position="209"/>
        <end position="251"/>
    </location>
</feature>
<evidence type="ECO:0000256" key="5">
    <source>
        <dbReference type="ARBA" id="ARBA00023242"/>
    </source>
</evidence>
<name>A0ABN9ATP9_9NEOB</name>
<evidence type="ECO:0000256" key="4">
    <source>
        <dbReference type="ARBA" id="ARBA00023027"/>
    </source>
</evidence>
<dbReference type="SMART" id="SM00726">
    <property type="entry name" value="UIM"/>
    <property type="match status" value="4"/>
</dbReference>
<proteinExistence type="inferred from homology"/>
<dbReference type="Gene3D" id="3.90.228.10">
    <property type="match status" value="1"/>
</dbReference>
<dbReference type="PANTHER" id="PTHR14453:SF94">
    <property type="entry name" value="PROTEIN MONO-ADP-RIBOSYLTRANSFERASE PARP10"/>
    <property type="match status" value="1"/>
</dbReference>
<evidence type="ECO:0000256" key="6">
    <source>
        <dbReference type="ARBA" id="ARBA00024347"/>
    </source>
</evidence>
<keyword evidence="4" id="KW-0520">NAD</keyword>
<evidence type="ECO:0000256" key="7">
    <source>
        <dbReference type="SAM" id="MobiDB-lite"/>
    </source>
</evidence>
<feature type="domain" description="PARP catalytic" evidence="8">
    <location>
        <begin position="450"/>
        <end position="536"/>
    </location>
</feature>
<comment type="similarity">
    <text evidence="6">Belongs to the ARTD/PARP family.</text>
</comment>
<evidence type="ECO:0000313" key="10">
    <source>
        <dbReference type="Proteomes" id="UP001162483"/>
    </source>
</evidence>
<keyword evidence="10" id="KW-1185">Reference proteome</keyword>
<protein>
    <recommendedName>
        <fullName evidence="8">PARP catalytic domain-containing protein</fullName>
    </recommendedName>
</protein>
<dbReference type="PROSITE" id="PS50330">
    <property type="entry name" value="UIM"/>
    <property type="match status" value="1"/>
</dbReference>
<evidence type="ECO:0000256" key="1">
    <source>
        <dbReference type="ARBA" id="ARBA00004123"/>
    </source>
</evidence>
<dbReference type="InterPro" id="IPR003903">
    <property type="entry name" value="UIM_dom"/>
</dbReference>
<dbReference type="PROSITE" id="PS51059">
    <property type="entry name" value="PARP_CATALYTIC"/>
    <property type="match status" value="1"/>
</dbReference>
<dbReference type="SUPFAM" id="SSF56399">
    <property type="entry name" value="ADP-ribosylation"/>
    <property type="match status" value="1"/>
</dbReference>
<dbReference type="InterPro" id="IPR052056">
    <property type="entry name" value="Mono-ARTD/PARP"/>
</dbReference>
<dbReference type="EMBL" id="CATNWA010001179">
    <property type="protein sequence ID" value="CAI9539351.1"/>
    <property type="molecule type" value="Genomic_DNA"/>
</dbReference>
<keyword evidence="3" id="KW-0808">Transferase</keyword>
<sequence length="536" mass="60469">MMSMASLRTLHSPDKDEAEDRDSLPSPLRTSMSLGDERRRASDVREAEVVMEAAELYFMQRYHHELLAGMDAVTIFPLEEDGKFGFKVVGDAFSCRTAVELLQHVLSSLSSRNITLEYPWVSHFLLGSKGQHILGDTEKQHQCIIDTSLISRNVLDCKDIDPWSFVHDSVAIAASPVQSMVTDEVSDNRLLHADMEGIKMFASLLKSEEKPNDIPSSESSTTLGQKIHEEDSEEDLYTDSSSKEYDLTTSEVKDEELDQVCQLSRKEFQDRELDEEAQLLLAIQRSMDTQGPSVQEEDEELQRVLELSLIQHQSEDAEESFQRALEMSLHDQKAHGYSRPMGMLQSPVYFSEAEATLGMAQIRVLAGDETSIVVAGAALRKAITSKLNTVTFGGMDDAQNISQILDALEKKHKVKITKYGRELQIQGFLHGPSQCRQEMSEILNVLQARAQAKADVMDLDIEADVEMIDVQDTSEEYQLVTQPFLKTLQDLKLSIEILQVQKVHNPLLYNQYQLKKLRMVMSDPNIPAERVLYHGT</sequence>
<evidence type="ECO:0000256" key="2">
    <source>
        <dbReference type="ARBA" id="ARBA00022676"/>
    </source>
</evidence>
<reference evidence="9" key="1">
    <citation type="submission" date="2023-05" db="EMBL/GenBank/DDBJ databases">
        <authorList>
            <person name="Stuckert A."/>
        </authorList>
    </citation>
    <scope>NUCLEOTIDE SEQUENCE</scope>
</reference>
<keyword evidence="5" id="KW-0539">Nucleus</keyword>
<comment type="subcellular location">
    <subcellularLocation>
        <location evidence="1">Nucleus</location>
    </subcellularLocation>
</comment>
<feature type="region of interest" description="Disordered" evidence="7">
    <location>
        <begin position="1"/>
        <end position="40"/>
    </location>
</feature>
<evidence type="ECO:0000259" key="8">
    <source>
        <dbReference type="PROSITE" id="PS51059"/>
    </source>
</evidence>
<dbReference type="PANTHER" id="PTHR14453">
    <property type="entry name" value="PARP/ZINC FINGER CCCH TYPE DOMAIN CONTAINING PROTEIN"/>
    <property type="match status" value="1"/>
</dbReference>
<feature type="compositionally biased region" description="Polar residues" evidence="7">
    <location>
        <begin position="214"/>
        <end position="224"/>
    </location>
</feature>
<keyword evidence="2" id="KW-0328">Glycosyltransferase</keyword>
<evidence type="ECO:0000256" key="3">
    <source>
        <dbReference type="ARBA" id="ARBA00022679"/>
    </source>
</evidence>
<dbReference type="Proteomes" id="UP001162483">
    <property type="component" value="Unassembled WGS sequence"/>
</dbReference>
<evidence type="ECO:0000313" key="9">
    <source>
        <dbReference type="EMBL" id="CAI9539351.1"/>
    </source>
</evidence>